<keyword evidence="1" id="KW-0812">Transmembrane</keyword>
<feature type="transmembrane region" description="Helical" evidence="1">
    <location>
        <begin position="12"/>
        <end position="31"/>
    </location>
</feature>
<reference evidence="2" key="2">
    <citation type="submission" date="2020-05" db="UniProtKB">
        <authorList>
            <consortium name="EnsemblMetazoa"/>
        </authorList>
    </citation>
    <scope>IDENTIFICATION</scope>
    <source>
        <strain evidence="2">IAEA</strain>
    </source>
</reference>
<evidence type="ECO:0000256" key="1">
    <source>
        <dbReference type="SAM" id="Phobius"/>
    </source>
</evidence>
<name>A0A1A9ZR73_GLOPL</name>
<sequence>MFIVRSDKKNEKIYSIIYAYVSTLALLSFTVRTPCKQHAIKPYLSCLSKKHRLKIYLIRNVVISTRIESRILHSCQYPTHGPSYDVDSSTSQVKSFQVIRNSTLLGLLRMVHDFKATTSASVWQLMKSEHNPNQDFELLFEIFGQKPSAKPLCSIYISMMRK</sequence>
<organism evidence="2 3">
    <name type="scientific">Glossina pallidipes</name>
    <name type="common">Tsetse fly</name>
    <dbReference type="NCBI Taxonomy" id="7398"/>
    <lineage>
        <taxon>Eukaryota</taxon>
        <taxon>Metazoa</taxon>
        <taxon>Ecdysozoa</taxon>
        <taxon>Arthropoda</taxon>
        <taxon>Hexapoda</taxon>
        <taxon>Insecta</taxon>
        <taxon>Pterygota</taxon>
        <taxon>Neoptera</taxon>
        <taxon>Endopterygota</taxon>
        <taxon>Diptera</taxon>
        <taxon>Brachycera</taxon>
        <taxon>Muscomorpha</taxon>
        <taxon>Hippoboscoidea</taxon>
        <taxon>Glossinidae</taxon>
        <taxon>Glossina</taxon>
    </lineage>
</organism>
<dbReference type="AlphaFoldDB" id="A0A1A9ZR73"/>
<dbReference type="Proteomes" id="UP000092445">
    <property type="component" value="Unassembled WGS sequence"/>
</dbReference>
<keyword evidence="3" id="KW-1185">Reference proteome</keyword>
<accession>A0A1A9ZR73</accession>
<dbReference type="VEuPathDB" id="VectorBase:GPAI022492"/>
<protein>
    <submittedName>
        <fullName evidence="2">Uncharacterized protein</fullName>
    </submittedName>
</protein>
<evidence type="ECO:0000313" key="3">
    <source>
        <dbReference type="Proteomes" id="UP000092445"/>
    </source>
</evidence>
<keyword evidence="1" id="KW-1133">Transmembrane helix</keyword>
<keyword evidence="1" id="KW-0472">Membrane</keyword>
<reference evidence="3" key="1">
    <citation type="submission" date="2014-03" db="EMBL/GenBank/DDBJ databases">
        <authorList>
            <person name="Aksoy S."/>
            <person name="Warren W."/>
            <person name="Wilson R.K."/>
        </authorList>
    </citation>
    <scope>NUCLEOTIDE SEQUENCE [LARGE SCALE GENOMIC DNA]</scope>
    <source>
        <strain evidence="3">IAEA</strain>
    </source>
</reference>
<proteinExistence type="predicted"/>
<evidence type="ECO:0000313" key="2">
    <source>
        <dbReference type="EnsemblMetazoa" id="GPAI022492-PA"/>
    </source>
</evidence>
<dbReference type="EnsemblMetazoa" id="GPAI022492-RA">
    <property type="protein sequence ID" value="GPAI022492-PA"/>
    <property type="gene ID" value="GPAI022492"/>
</dbReference>